<reference evidence="2" key="2">
    <citation type="submission" date="2023-02" db="EMBL/GenBank/DDBJ databases">
        <authorList>
            <person name="Swenson N.G."/>
            <person name="Wegrzyn J.L."/>
            <person name="Mcevoy S.L."/>
        </authorList>
    </citation>
    <scope>NUCLEOTIDE SEQUENCE</scope>
    <source>
        <strain evidence="2">91603</strain>
        <tissue evidence="2">Leaf</tissue>
    </source>
</reference>
<keyword evidence="1" id="KW-0472">Membrane</keyword>
<keyword evidence="3" id="KW-1185">Reference proteome</keyword>
<organism evidence="2 3">
    <name type="scientific">Acer negundo</name>
    <name type="common">Box elder</name>
    <dbReference type="NCBI Taxonomy" id="4023"/>
    <lineage>
        <taxon>Eukaryota</taxon>
        <taxon>Viridiplantae</taxon>
        <taxon>Streptophyta</taxon>
        <taxon>Embryophyta</taxon>
        <taxon>Tracheophyta</taxon>
        <taxon>Spermatophyta</taxon>
        <taxon>Magnoliopsida</taxon>
        <taxon>eudicotyledons</taxon>
        <taxon>Gunneridae</taxon>
        <taxon>Pentapetalae</taxon>
        <taxon>rosids</taxon>
        <taxon>malvids</taxon>
        <taxon>Sapindales</taxon>
        <taxon>Sapindaceae</taxon>
        <taxon>Hippocastanoideae</taxon>
        <taxon>Acereae</taxon>
        <taxon>Acer</taxon>
    </lineage>
</organism>
<name>A0AAD5NMH3_ACENE</name>
<comment type="caution">
    <text evidence="2">The sequence shown here is derived from an EMBL/GenBank/DDBJ whole genome shotgun (WGS) entry which is preliminary data.</text>
</comment>
<feature type="transmembrane region" description="Helical" evidence="1">
    <location>
        <begin position="53"/>
        <end position="70"/>
    </location>
</feature>
<gene>
    <name evidence="2" type="ORF">LWI28_029158</name>
</gene>
<sequence length="84" mass="9765">MSNSNHLCNLALHGFSYSTKRSLSIDLSSDFRLQSIHSLINRDLTKEQKWKKIIFVLLNGMLLILCFGFSNQNFVDQKKGSWTW</sequence>
<dbReference type="Proteomes" id="UP001064489">
    <property type="component" value="Chromosome 10"/>
</dbReference>
<dbReference type="AlphaFoldDB" id="A0AAD5NMH3"/>
<accession>A0AAD5NMH3</accession>
<proteinExistence type="predicted"/>
<evidence type="ECO:0008006" key="4">
    <source>
        <dbReference type="Google" id="ProtNLM"/>
    </source>
</evidence>
<evidence type="ECO:0000313" key="2">
    <source>
        <dbReference type="EMBL" id="KAI9166264.1"/>
    </source>
</evidence>
<protein>
    <recommendedName>
        <fullName evidence="4">Transmembrane protein</fullName>
    </recommendedName>
</protein>
<evidence type="ECO:0000313" key="3">
    <source>
        <dbReference type="Proteomes" id="UP001064489"/>
    </source>
</evidence>
<keyword evidence="1" id="KW-1133">Transmembrane helix</keyword>
<dbReference type="EMBL" id="JAJSOW010000105">
    <property type="protein sequence ID" value="KAI9166264.1"/>
    <property type="molecule type" value="Genomic_DNA"/>
</dbReference>
<evidence type="ECO:0000256" key="1">
    <source>
        <dbReference type="SAM" id="Phobius"/>
    </source>
</evidence>
<reference evidence="2" key="1">
    <citation type="journal article" date="2022" name="Plant J.">
        <title>Strategies of tolerance reflected in two North American maple genomes.</title>
        <authorList>
            <person name="McEvoy S.L."/>
            <person name="Sezen U.U."/>
            <person name="Trouern-Trend A."/>
            <person name="McMahon S.M."/>
            <person name="Schaberg P.G."/>
            <person name="Yang J."/>
            <person name="Wegrzyn J.L."/>
            <person name="Swenson N.G."/>
        </authorList>
    </citation>
    <scope>NUCLEOTIDE SEQUENCE</scope>
    <source>
        <strain evidence="2">91603</strain>
    </source>
</reference>
<keyword evidence="1" id="KW-0812">Transmembrane</keyword>